<dbReference type="eggNOG" id="ENOG502R2QC">
    <property type="taxonomic scope" value="Eukaryota"/>
</dbReference>
<dbReference type="RefSeq" id="XP_004036964.1">
    <property type="nucleotide sequence ID" value="XM_004036916.1"/>
</dbReference>
<keyword evidence="3" id="KW-1185">Reference proteome</keyword>
<dbReference type="OrthoDB" id="10653246at2759"/>
<organism evidence="2 3">
    <name type="scientific">Ichthyophthirius multifiliis</name>
    <name type="common">White spot disease agent</name>
    <name type="synonym">Ich</name>
    <dbReference type="NCBI Taxonomy" id="5932"/>
    <lineage>
        <taxon>Eukaryota</taxon>
        <taxon>Sar</taxon>
        <taxon>Alveolata</taxon>
        <taxon>Ciliophora</taxon>
        <taxon>Intramacronucleata</taxon>
        <taxon>Oligohymenophorea</taxon>
        <taxon>Hymenostomatida</taxon>
        <taxon>Ophryoglenina</taxon>
        <taxon>Ichthyophthirius</taxon>
    </lineage>
</organism>
<gene>
    <name evidence="2" type="ORF">IMG5_065010</name>
</gene>
<evidence type="ECO:0000256" key="1">
    <source>
        <dbReference type="SAM" id="Coils"/>
    </source>
</evidence>
<proteinExistence type="predicted"/>
<dbReference type="AlphaFoldDB" id="G0QP80"/>
<sequence>KKQDDYKNGMVDLLSKDTKALPDLASESQLKFKEMKQGFNQQINQLENNTCKSQNQYYGLEKQKEKLLFYLNELENIHNKMDTDNKQTLNNIKEKYTKDKEKREQLEEDLEKAKQQHDRILQEYEQRVKELKEKQIIEDLEDQRYQEDLEIEINDEKKKIEQHKAILQEI</sequence>
<dbReference type="GeneID" id="14909148"/>
<feature type="coiled-coil region" evidence="1">
    <location>
        <begin position="60"/>
        <end position="166"/>
    </location>
</feature>
<name>G0QP80_ICHMU</name>
<keyword evidence="1" id="KW-0175">Coiled coil</keyword>
<evidence type="ECO:0000313" key="2">
    <source>
        <dbReference type="EMBL" id="EGR32978.1"/>
    </source>
</evidence>
<dbReference type="EMBL" id="GL983531">
    <property type="protein sequence ID" value="EGR32978.1"/>
    <property type="molecule type" value="Genomic_DNA"/>
</dbReference>
<evidence type="ECO:0000313" key="3">
    <source>
        <dbReference type="Proteomes" id="UP000008983"/>
    </source>
</evidence>
<protein>
    <submittedName>
        <fullName evidence="2">Uncharacterized protein</fullName>
    </submittedName>
</protein>
<dbReference type="InParanoid" id="G0QP80"/>
<dbReference type="Proteomes" id="UP000008983">
    <property type="component" value="Unassembled WGS sequence"/>
</dbReference>
<feature type="non-terminal residue" evidence="2">
    <location>
        <position position="1"/>
    </location>
</feature>
<accession>G0QP80</accession>
<reference evidence="2 3" key="1">
    <citation type="submission" date="2011-07" db="EMBL/GenBank/DDBJ databases">
        <authorList>
            <person name="Coyne R."/>
            <person name="Brami D."/>
            <person name="Johnson J."/>
            <person name="Hostetler J."/>
            <person name="Hannick L."/>
            <person name="Clark T."/>
            <person name="Cassidy-Hanley D."/>
            <person name="Inman J."/>
        </authorList>
    </citation>
    <scope>NUCLEOTIDE SEQUENCE [LARGE SCALE GENOMIC DNA]</scope>
    <source>
        <strain evidence="2 3">G5</strain>
    </source>
</reference>
<feature type="non-terminal residue" evidence="2">
    <location>
        <position position="170"/>
    </location>
</feature>